<evidence type="ECO:0000256" key="2">
    <source>
        <dbReference type="SAM" id="MobiDB-lite"/>
    </source>
</evidence>
<name>A0A6I6NA64_9ACTN</name>
<comment type="similarity">
    <text evidence="1">Belongs to the UPF0337 (CsbD) family.</text>
</comment>
<protein>
    <submittedName>
        <fullName evidence="4">CsbD family protein</fullName>
    </submittedName>
</protein>
<dbReference type="RefSeq" id="WP_158927576.1">
    <property type="nucleotide sequence ID" value="NZ_CP047020.1"/>
</dbReference>
<proteinExistence type="inferred from homology"/>
<evidence type="ECO:0000256" key="1">
    <source>
        <dbReference type="ARBA" id="ARBA00009129"/>
    </source>
</evidence>
<feature type="region of interest" description="Disordered" evidence="2">
    <location>
        <begin position="1"/>
        <end position="57"/>
    </location>
</feature>
<dbReference type="SUPFAM" id="SSF69047">
    <property type="entry name" value="Hypothetical protein YjbJ"/>
    <property type="match status" value="1"/>
</dbReference>
<gene>
    <name evidence="4" type="ORF">GQF42_38045</name>
</gene>
<evidence type="ECO:0000313" key="4">
    <source>
        <dbReference type="EMBL" id="QHA08302.1"/>
    </source>
</evidence>
<evidence type="ECO:0000313" key="5">
    <source>
        <dbReference type="Proteomes" id="UP000436138"/>
    </source>
</evidence>
<accession>A0A6I6NA64</accession>
<sequence>MAGSQKAKGKMEQATGKAKEAAGRAVGNEQLTGEGRAKKAKGAARQAKEKTKDIFKG</sequence>
<reference evidence="4 5" key="1">
    <citation type="submission" date="2019-12" db="EMBL/GenBank/DDBJ databases">
        <title>Streptomyces sp. strain T44 isolated from rhizosphere soil of Broussonetia papyrifera.</title>
        <authorList>
            <person name="Mo P."/>
        </authorList>
    </citation>
    <scope>NUCLEOTIDE SEQUENCE [LARGE SCALE GENOMIC DNA]</scope>
    <source>
        <strain evidence="4 5">T44</strain>
    </source>
</reference>
<dbReference type="Proteomes" id="UP000436138">
    <property type="component" value="Chromosome"/>
</dbReference>
<dbReference type="EMBL" id="CP047020">
    <property type="protein sequence ID" value="QHA08302.1"/>
    <property type="molecule type" value="Genomic_DNA"/>
</dbReference>
<dbReference type="InterPro" id="IPR008462">
    <property type="entry name" value="CsbD"/>
</dbReference>
<dbReference type="KEGG" id="sbro:GQF42_38045"/>
<dbReference type="AlphaFoldDB" id="A0A6I6NA64"/>
<feature type="domain" description="CsbD-like" evidence="3">
    <location>
        <begin position="6"/>
        <end position="56"/>
    </location>
</feature>
<dbReference type="Gene3D" id="1.10.1470.10">
    <property type="entry name" value="YjbJ"/>
    <property type="match status" value="1"/>
</dbReference>
<evidence type="ECO:0000259" key="3">
    <source>
        <dbReference type="Pfam" id="PF05532"/>
    </source>
</evidence>
<dbReference type="Pfam" id="PF05532">
    <property type="entry name" value="CsbD"/>
    <property type="match status" value="1"/>
</dbReference>
<keyword evidence="5" id="KW-1185">Reference proteome</keyword>
<dbReference type="InterPro" id="IPR036629">
    <property type="entry name" value="YjbJ_sf"/>
</dbReference>
<feature type="compositionally biased region" description="Basic and acidic residues" evidence="2">
    <location>
        <begin position="46"/>
        <end position="57"/>
    </location>
</feature>
<organism evidence="4 5">
    <name type="scientific">Streptomyces broussonetiae</name>
    <dbReference type="NCBI Taxonomy" id="2686304"/>
    <lineage>
        <taxon>Bacteria</taxon>
        <taxon>Bacillati</taxon>
        <taxon>Actinomycetota</taxon>
        <taxon>Actinomycetes</taxon>
        <taxon>Kitasatosporales</taxon>
        <taxon>Streptomycetaceae</taxon>
        <taxon>Streptomyces</taxon>
    </lineage>
</organism>